<feature type="binding site" evidence="5">
    <location>
        <position position="198"/>
    </location>
    <ligand>
        <name>Zn(2+)</name>
        <dbReference type="ChEBI" id="CHEBI:29105"/>
        <note>catalytic</note>
    </ligand>
</feature>
<dbReference type="InterPro" id="IPR001506">
    <property type="entry name" value="Peptidase_M12A"/>
</dbReference>
<feature type="binding site" evidence="5">
    <location>
        <position position="194"/>
    </location>
    <ligand>
        <name>Zn(2+)</name>
        <dbReference type="ChEBI" id="CHEBI:29105"/>
        <note>catalytic</note>
    </ligand>
</feature>
<proteinExistence type="predicted"/>
<name>A0A915NNL5_9BILA</name>
<dbReference type="Pfam" id="PF01549">
    <property type="entry name" value="ShK"/>
    <property type="match status" value="1"/>
</dbReference>
<feature type="domain" description="ShKT" evidence="7">
    <location>
        <begin position="299"/>
        <end position="340"/>
    </location>
</feature>
<dbReference type="Gene3D" id="3.40.390.10">
    <property type="entry name" value="Collagenase (Catalytic Domain)"/>
    <property type="match status" value="1"/>
</dbReference>
<evidence type="ECO:0000256" key="2">
    <source>
        <dbReference type="ARBA" id="ARBA00023145"/>
    </source>
</evidence>
<accession>A0A915NNL5</accession>
<dbReference type="WBParaSite" id="scf7180000420465.g5330">
    <property type="protein sequence ID" value="scf7180000420465.g5330"/>
    <property type="gene ID" value="scf7180000420465.g5330"/>
</dbReference>
<keyword evidence="2" id="KW-0865">Zymogen</keyword>
<dbReference type="AlphaFoldDB" id="A0A915NNL5"/>
<keyword evidence="9" id="KW-1185">Reference proteome</keyword>
<evidence type="ECO:0000256" key="5">
    <source>
        <dbReference type="PROSITE-ProRule" id="PRU01211"/>
    </source>
</evidence>
<dbReference type="GO" id="GO:0006508">
    <property type="term" value="P:proteolysis"/>
    <property type="evidence" value="ECO:0007669"/>
    <property type="project" value="UniProtKB-KW"/>
</dbReference>
<dbReference type="InterPro" id="IPR003582">
    <property type="entry name" value="ShKT_dom"/>
</dbReference>
<feature type="active site" evidence="5">
    <location>
        <position position="195"/>
    </location>
</feature>
<feature type="binding site" evidence="5">
    <location>
        <position position="204"/>
    </location>
    <ligand>
        <name>Zn(2+)</name>
        <dbReference type="ChEBI" id="CHEBI:29105"/>
        <note>catalytic</note>
    </ligand>
</feature>
<evidence type="ECO:0000259" key="7">
    <source>
        <dbReference type="PROSITE" id="PS51670"/>
    </source>
</evidence>
<evidence type="ECO:0000259" key="8">
    <source>
        <dbReference type="PROSITE" id="PS51864"/>
    </source>
</evidence>
<dbReference type="InterPro" id="IPR024079">
    <property type="entry name" value="MetalloPept_cat_dom_sf"/>
</dbReference>
<keyword evidence="3" id="KW-1015">Disulfide bond</keyword>
<organism evidence="9 10">
    <name type="scientific">Meloidogyne floridensis</name>
    <dbReference type="NCBI Taxonomy" id="298350"/>
    <lineage>
        <taxon>Eukaryota</taxon>
        <taxon>Metazoa</taxon>
        <taxon>Ecdysozoa</taxon>
        <taxon>Nematoda</taxon>
        <taxon>Chromadorea</taxon>
        <taxon>Rhabditida</taxon>
        <taxon>Tylenchina</taxon>
        <taxon>Tylenchomorpha</taxon>
        <taxon>Tylenchoidea</taxon>
        <taxon>Meloidogynidae</taxon>
        <taxon>Meloidogyninae</taxon>
        <taxon>Meloidogyne</taxon>
    </lineage>
</organism>
<evidence type="ECO:0000256" key="3">
    <source>
        <dbReference type="ARBA" id="ARBA00023157"/>
    </source>
</evidence>
<evidence type="ECO:0000313" key="9">
    <source>
        <dbReference type="Proteomes" id="UP000887560"/>
    </source>
</evidence>
<comment type="function">
    <text evidence="1">Metalloprotease.</text>
</comment>
<dbReference type="EC" id="3.4.24.-" evidence="6"/>
<dbReference type="SUPFAM" id="SSF55486">
    <property type="entry name" value="Metalloproteases ('zincins'), catalytic domain"/>
    <property type="match status" value="1"/>
</dbReference>
<keyword evidence="5 6" id="KW-0479">Metal-binding</keyword>
<feature type="domain" description="Peptidase M12A" evidence="8">
    <location>
        <begin position="193"/>
        <end position="300"/>
    </location>
</feature>
<dbReference type="PRINTS" id="PR00480">
    <property type="entry name" value="ASTACIN"/>
</dbReference>
<dbReference type="InterPro" id="IPR006026">
    <property type="entry name" value="Peptidase_Metallo"/>
</dbReference>
<dbReference type="Proteomes" id="UP000887560">
    <property type="component" value="Unplaced"/>
</dbReference>
<dbReference type="PANTHER" id="PTHR10127">
    <property type="entry name" value="DISCOIDIN, CUB, EGF, LAMININ , AND ZINC METALLOPROTEASE DOMAIN CONTAINING"/>
    <property type="match status" value="1"/>
</dbReference>
<dbReference type="SMART" id="SM00235">
    <property type="entry name" value="ZnMc"/>
    <property type="match status" value="1"/>
</dbReference>
<evidence type="ECO:0000256" key="6">
    <source>
        <dbReference type="RuleBase" id="RU361183"/>
    </source>
</evidence>
<dbReference type="PANTHER" id="PTHR10127:SF802">
    <property type="entry name" value="ZINC METALLOPROTEINASE NAS-10"/>
    <property type="match status" value="1"/>
</dbReference>
<evidence type="ECO:0000256" key="1">
    <source>
        <dbReference type="ARBA" id="ARBA00002657"/>
    </source>
</evidence>
<keyword evidence="5 6" id="KW-0645">Protease</keyword>
<evidence type="ECO:0000313" key="10">
    <source>
        <dbReference type="WBParaSite" id="scf7180000420465.g5330"/>
    </source>
</evidence>
<dbReference type="Pfam" id="PF01400">
    <property type="entry name" value="Astacin"/>
    <property type="match status" value="1"/>
</dbReference>
<dbReference type="GO" id="GO:0004222">
    <property type="term" value="F:metalloendopeptidase activity"/>
    <property type="evidence" value="ECO:0007669"/>
    <property type="project" value="UniProtKB-UniRule"/>
</dbReference>
<comment type="caution">
    <text evidence="4">Lacks conserved residue(s) required for the propagation of feature annotation.</text>
</comment>
<sequence length="340" mass="38960">LLLKKKNCKSGIIDCKSQPFGMEQKRNMVIQHEMDFARKQYSSSSSYLSPGLISKRIDLIQELKLKMIKVAGLGEYVTPVNDGTFEHDVLLTESQAQNLINALDQTPYPSNKKYGYGHGRSQRSSLFLDQLQAQRWPIGESIKYFIDANIVHQAHQLIQVFRLQLVFDLNNCGLSYIGRVTPANPIYLSFQSAHETMHALGANHEHLRSDRDEYINIQWENINPQFYDFFAIADPSKFTPFGVIYSFDSIMHYGAFTASLNNQKPTMVPKIDPQINTPKMGQRQRLSVQDIELLNKMYCKQSACFDTSVYCGVWALRGFCSVYPQYGWMQQNCLKSCNNC</sequence>
<dbReference type="PROSITE" id="PS51670">
    <property type="entry name" value="SHKT"/>
    <property type="match status" value="1"/>
</dbReference>
<protein>
    <recommendedName>
        <fullName evidence="6">Metalloendopeptidase</fullName>
        <ecNumber evidence="6">3.4.24.-</ecNumber>
    </recommendedName>
</protein>
<keyword evidence="5 6" id="KW-0378">Hydrolase</keyword>
<dbReference type="PROSITE" id="PS51864">
    <property type="entry name" value="ASTACIN"/>
    <property type="match status" value="1"/>
</dbReference>
<keyword evidence="5 6" id="KW-0482">Metalloprotease</keyword>
<keyword evidence="5 6" id="KW-0862">Zinc</keyword>
<evidence type="ECO:0000256" key="4">
    <source>
        <dbReference type="PROSITE-ProRule" id="PRU01005"/>
    </source>
</evidence>
<reference evidence="10" key="1">
    <citation type="submission" date="2022-11" db="UniProtKB">
        <authorList>
            <consortium name="WormBaseParasite"/>
        </authorList>
    </citation>
    <scope>IDENTIFICATION</scope>
</reference>
<dbReference type="GO" id="GO:0008270">
    <property type="term" value="F:zinc ion binding"/>
    <property type="evidence" value="ECO:0007669"/>
    <property type="project" value="UniProtKB-UniRule"/>
</dbReference>
<comment type="cofactor">
    <cofactor evidence="5 6">
        <name>Zn(2+)</name>
        <dbReference type="ChEBI" id="CHEBI:29105"/>
    </cofactor>
    <text evidence="5 6">Binds 1 zinc ion per subunit.</text>
</comment>